<dbReference type="GO" id="GO:0004519">
    <property type="term" value="F:endonuclease activity"/>
    <property type="evidence" value="ECO:0007669"/>
    <property type="project" value="UniProtKB-KW"/>
</dbReference>
<evidence type="ECO:0000313" key="8">
    <source>
        <dbReference type="Proteomes" id="UP000319619"/>
    </source>
</evidence>
<comment type="similarity">
    <text evidence="6">Belongs to the Vsr family.</text>
</comment>
<proteinExistence type="inferred from homology"/>
<evidence type="ECO:0000256" key="5">
    <source>
        <dbReference type="ARBA" id="ARBA00023204"/>
    </source>
</evidence>
<dbReference type="GO" id="GO:0006298">
    <property type="term" value="P:mismatch repair"/>
    <property type="evidence" value="ECO:0007669"/>
    <property type="project" value="InterPro"/>
</dbReference>
<keyword evidence="1" id="KW-0540">Nuclease</keyword>
<sequence>MKQSYVKPTIETTERMRKVKSRGTSIEKEMEKLLKGLKIKYHRQPKLEGNPDFRIKGTNVLIFCDSSFWHGRREKEITGKAFRKNREYWVNKLKNNKKRDERIRSKLRRDGWSVWRFWDTDINKNQVKVKSRLLRIIDAQ</sequence>
<keyword evidence="3" id="KW-0227">DNA damage</keyword>
<keyword evidence="2 7" id="KW-0255">Endonuclease</keyword>
<keyword evidence="5" id="KW-0234">DNA repair</keyword>
<comment type="caution">
    <text evidence="7">The sequence shown here is derived from an EMBL/GenBank/DDBJ whole genome shotgun (WGS) entry which is preliminary data.</text>
</comment>
<dbReference type="AlphaFoldDB" id="A0A532UYP1"/>
<dbReference type="SUPFAM" id="SSF52980">
    <property type="entry name" value="Restriction endonuclease-like"/>
    <property type="match status" value="1"/>
</dbReference>
<dbReference type="GO" id="GO:0016787">
    <property type="term" value="F:hydrolase activity"/>
    <property type="evidence" value="ECO:0007669"/>
    <property type="project" value="UniProtKB-KW"/>
</dbReference>
<dbReference type="EMBL" id="NJBN01000006">
    <property type="protein sequence ID" value="TKJ40075.1"/>
    <property type="molecule type" value="Genomic_DNA"/>
</dbReference>
<organism evidence="7 8">
    <name type="scientific">candidate division LCP-89 bacterium B3_LCP</name>
    <dbReference type="NCBI Taxonomy" id="2012998"/>
    <lineage>
        <taxon>Bacteria</taxon>
        <taxon>Pseudomonadati</taxon>
        <taxon>Bacteria division LCP-89</taxon>
    </lineage>
</organism>
<dbReference type="Pfam" id="PF03852">
    <property type="entry name" value="Vsr"/>
    <property type="match status" value="1"/>
</dbReference>
<evidence type="ECO:0000256" key="2">
    <source>
        <dbReference type="ARBA" id="ARBA00022759"/>
    </source>
</evidence>
<evidence type="ECO:0000313" key="7">
    <source>
        <dbReference type="EMBL" id="TKJ40075.1"/>
    </source>
</evidence>
<evidence type="ECO:0000256" key="4">
    <source>
        <dbReference type="ARBA" id="ARBA00022801"/>
    </source>
</evidence>
<dbReference type="Gene3D" id="3.40.960.10">
    <property type="entry name" value="VSR Endonuclease"/>
    <property type="match status" value="1"/>
</dbReference>
<dbReference type="InterPro" id="IPR011335">
    <property type="entry name" value="Restrct_endonuc-II-like"/>
</dbReference>
<dbReference type="InterPro" id="IPR004603">
    <property type="entry name" value="DNA_mismatch_endonuc_vsr"/>
</dbReference>
<name>A0A532UYP1_UNCL8</name>
<keyword evidence="4" id="KW-0378">Hydrolase</keyword>
<evidence type="ECO:0000256" key="6">
    <source>
        <dbReference type="ARBA" id="ARBA00029466"/>
    </source>
</evidence>
<reference evidence="7 8" key="1">
    <citation type="submission" date="2017-06" db="EMBL/GenBank/DDBJ databases">
        <title>Novel microbial phyla capable of carbon fixation and sulfur reduction in deep-sea sediments.</title>
        <authorList>
            <person name="Huang J."/>
            <person name="Baker B."/>
            <person name="Wang Y."/>
        </authorList>
    </citation>
    <scope>NUCLEOTIDE SEQUENCE [LARGE SCALE GENOMIC DNA]</scope>
    <source>
        <strain evidence="7">B3_LCP</strain>
    </source>
</reference>
<gene>
    <name evidence="7" type="ORF">CEE37_10075</name>
</gene>
<accession>A0A532UYP1</accession>
<evidence type="ECO:0000256" key="3">
    <source>
        <dbReference type="ARBA" id="ARBA00022763"/>
    </source>
</evidence>
<protein>
    <submittedName>
        <fullName evidence="7">Very short patch repair endonuclease</fullName>
    </submittedName>
</protein>
<dbReference type="Proteomes" id="UP000319619">
    <property type="component" value="Unassembled WGS sequence"/>
</dbReference>
<evidence type="ECO:0000256" key="1">
    <source>
        <dbReference type="ARBA" id="ARBA00022722"/>
    </source>
</evidence>